<protein>
    <submittedName>
        <fullName evidence="2">CASP-like protein</fullName>
    </submittedName>
</protein>
<feature type="transmembrane region" description="Helical" evidence="1">
    <location>
        <begin position="47"/>
        <end position="74"/>
    </location>
</feature>
<keyword evidence="3" id="KW-1185">Reference proteome</keyword>
<feature type="transmembrane region" description="Helical" evidence="1">
    <location>
        <begin position="94"/>
        <end position="112"/>
    </location>
</feature>
<gene>
    <name evidence="2" type="ORF">Fot_10443</name>
</gene>
<dbReference type="AlphaFoldDB" id="A0ABD1WJL7"/>
<dbReference type="Proteomes" id="UP001604277">
    <property type="component" value="Unassembled WGS sequence"/>
</dbReference>
<keyword evidence="1" id="KW-0812">Transmembrane</keyword>
<dbReference type="EMBL" id="JBFOLJ010000003">
    <property type="protein sequence ID" value="KAL2548913.1"/>
    <property type="molecule type" value="Genomic_DNA"/>
</dbReference>
<evidence type="ECO:0000313" key="3">
    <source>
        <dbReference type="Proteomes" id="UP001604277"/>
    </source>
</evidence>
<sequence>MNMSQGAVHPVEALPLQTEGTSNVLLPRVRMKDFQGMMRTVGVFLRFSQLLFVVVALSVMATTTDFASVTVFCYPPIGARDSQEENNAMMEKLIRIRFSLVLLHLLVEILVVKDNGY</sequence>
<keyword evidence="1" id="KW-1133">Transmembrane helix</keyword>
<evidence type="ECO:0000313" key="2">
    <source>
        <dbReference type="EMBL" id="KAL2548913.1"/>
    </source>
</evidence>
<evidence type="ECO:0000256" key="1">
    <source>
        <dbReference type="SAM" id="Phobius"/>
    </source>
</evidence>
<accession>A0ABD1WJL7</accession>
<name>A0ABD1WJL7_9LAMI</name>
<keyword evidence="1" id="KW-0472">Membrane</keyword>
<comment type="caution">
    <text evidence="2">The sequence shown here is derived from an EMBL/GenBank/DDBJ whole genome shotgun (WGS) entry which is preliminary data.</text>
</comment>
<reference evidence="3" key="1">
    <citation type="submission" date="2024-07" db="EMBL/GenBank/DDBJ databases">
        <title>Two chromosome-level genome assemblies of Korean endemic species Abeliophyllum distichum and Forsythia ovata (Oleaceae).</title>
        <authorList>
            <person name="Jang H."/>
        </authorList>
    </citation>
    <scope>NUCLEOTIDE SEQUENCE [LARGE SCALE GENOMIC DNA]</scope>
</reference>
<proteinExistence type="predicted"/>
<organism evidence="2 3">
    <name type="scientific">Forsythia ovata</name>
    <dbReference type="NCBI Taxonomy" id="205694"/>
    <lineage>
        <taxon>Eukaryota</taxon>
        <taxon>Viridiplantae</taxon>
        <taxon>Streptophyta</taxon>
        <taxon>Embryophyta</taxon>
        <taxon>Tracheophyta</taxon>
        <taxon>Spermatophyta</taxon>
        <taxon>Magnoliopsida</taxon>
        <taxon>eudicotyledons</taxon>
        <taxon>Gunneridae</taxon>
        <taxon>Pentapetalae</taxon>
        <taxon>asterids</taxon>
        <taxon>lamiids</taxon>
        <taxon>Lamiales</taxon>
        <taxon>Oleaceae</taxon>
        <taxon>Forsythieae</taxon>
        <taxon>Forsythia</taxon>
    </lineage>
</organism>